<reference evidence="2" key="1">
    <citation type="submission" date="2018-08" db="EMBL/GenBank/DDBJ databases">
        <authorList>
            <person name="Chevrot R."/>
        </authorList>
    </citation>
    <scope>NUCLEOTIDE SEQUENCE [LARGE SCALE GENOMIC DNA]</scope>
</reference>
<gene>
    <name evidence="1" type="ORF">PBLR_13491</name>
</gene>
<dbReference type="PANTHER" id="PTHR39166:SF1">
    <property type="entry name" value="BLL1166 PROTEIN"/>
    <property type="match status" value="1"/>
</dbReference>
<dbReference type="InterPro" id="IPR009267">
    <property type="entry name" value="NTP_transf_6"/>
</dbReference>
<evidence type="ECO:0008006" key="3">
    <source>
        <dbReference type="Google" id="ProtNLM"/>
    </source>
</evidence>
<dbReference type="RefSeq" id="WP_138186813.1">
    <property type="nucleotide sequence ID" value="NZ_LS992241.1"/>
</dbReference>
<accession>A0A383RFE3</accession>
<sequence length="211" mass="25170">MQKSVRANKPKTIKKDVIQIHVLNHQVEKLTQIVRKHKAIYEFLDRVQELKINNYYIGAGCITQTTWNYLSDLPLEHGIKDVDLVYFDDSDLSEEKEDQVKSQLERMFPNYPFKIDVKNEARVHLWYKSRFGYEIKPYQSVEEAIDTWPTTATSLGIRITSDQWDVYAPYGLDDLFNKVVRPNKRQITKEIYDKKVSRWKAQWNDLRIEPW</sequence>
<organism evidence="1 2">
    <name type="scientific">Paenibacillus alvei</name>
    <name type="common">Bacillus alvei</name>
    <dbReference type="NCBI Taxonomy" id="44250"/>
    <lineage>
        <taxon>Bacteria</taxon>
        <taxon>Bacillati</taxon>
        <taxon>Bacillota</taxon>
        <taxon>Bacilli</taxon>
        <taxon>Bacillales</taxon>
        <taxon>Paenibacillaceae</taxon>
        <taxon>Paenibacillus</taxon>
    </lineage>
</organism>
<dbReference type="Proteomes" id="UP000304148">
    <property type="component" value="Chromosome"/>
</dbReference>
<proteinExistence type="predicted"/>
<name>A0A383RFE3_PAEAL</name>
<evidence type="ECO:0000313" key="1">
    <source>
        <dbReference type="EMBL" id="SYX85069.1"/>
    </source>
</evidence>
<dbReference type="PANTHER" id="PTHR39166">
    <property type="entry name" value="BLL1166 PROTEIN"/>
    <property type="match status" value="1"/>
</dbReference>
<dbReference type="EMBL" id="LS992241">
    <property type="protein sequence ID" value="SYX85069.1"/>
    <property type="molecule type" value="Genomic_DNA"/>
</dbReference>
<dbReference type="Pfam" id="PF06042">
    <property type="entry name" value="NTP_transf_6"/>
    <property type="match status" value="1"/>
</dbReference>
<evidence type="ECO:0000313" key="2">
    <source>
        <dbReference type="Proteomes" id="UP000304148"/>
    </source>
</evidence>
<dbReference type="AlphaFoldDB" id="A0A383RFE3"/>
<protein>
    <recommendedName>
        <fullName evidence="3">Nucleotidyltransferase family protein</fullName>
    </recommendedName>
</protein>